<dbReference type="PROSITE" id="PS50112">
    <property type="entry name" value="PAS"/>
    <property type="match status" value="7"/>
</dbReference>
<dbReference type="PANTHER" id="PTHR43304">
    <property type="entry name" value="PHYTOCHROME-LIKE PROTEIN CPH1"/>
    <property type="match status" value="1"/>
</dbReference>
<evidence type="ECO:0000256" key="5">
    <source>
        <dbReference type="ARBA" id="ARBA00022777"/>
    </source>
</evidence>
<dbReference type="SMART" id="SM00086">
    <property type="entry name" value="PAC"/>
    <property type="match status" value="7"/>
</dbReference>
<feature type="domain" description="PAC" evidence="7">
    <location>
        <begin position="78"/>
        <end position="129"/>
    </location>
</feature>
<reference evidence="9" key="1">
    <citation type="journal article" date="2020" name="mSystems">
        <title>Genome- and Community-Level Interaction Insights into Carbon Utilization and Element Cycling Functions of Hydrothermarchaeota in Hydrothermal Sediment.</title>
        <authorList>
            <person name="Zhou Z."/>
            <person name="Liu Y."/>
            <person name="Xu W."/>
            <person name="Pan J."/>
            <person name="Luo Z.H."/>
            <person name="Li M."/>
        </authorList>
    </citation>
    <scope>NUCLEOTIDE SEQUENCE [LARGE SCALE GENOMIC DNA]</scope>
    <source>
        <strain evidence="9">SpSt-1065</strain>
    </source>
</reference>
<keyword evidence="4" id="KW-0808">Transferase</keyword>
<feature type="domain" description="PAC" evidence="7">
    <location>
        <begin position="757"/>
        <end position="809"/>
    </location>
</feature>
<evidence type="ECO:0000256" key="1">
    <source>
        <dbReference type="ARBA" id="ARBA00000085"/>
    </source>
</evidence>
<dbReference type="GO" id="GO:0004673">
    <property type="term" value="F:protein histidine kinase activity"/>
    <property type="evidence" value="ECO:0007669"/>
    <property type="project" value="UniProtKB-EC"/>
</dbReference>
<dbReference type="InterPro" id="IPR001610">
    <property type="entry name" value="PAC"/>
</dbReference>
<dbReference type="Pfam" id="PF01590">
    <property type="entry name" value="GAF"/>
    <property type="match status" value="1"/>
</dbReference>
<dbReference type="SUPFAM" id="SSF55073">
    <property type="entry name" value="Nucleotide cyclase"/>
    <property type="match status" value="1"/>
</dbReference>
<dbReference type="SMART" id="SM00091">
    <property type="entry name" value="PAS"/>
    <property type="match status" value="7"/>
</dbReference>
<dbReference type="SMART" id="SM00065">
    <property type="entry name" value="GAF"/>
    <property type="match status" value="1"/>
</dbReference>
<feature type="domain" description="PAC" evidence="7">
    <location>
        <begin position="352"/>
        <end position="404"/>
    </location>
</feature>
<dbReference type="PROSITE" id="PS50887">
    <property type="entry name" value="GGDEF"/>
    <property type="match status" value="1"/>
</dbReference>
<evidence type="ECO:0000259" key="6">
    <source>
        <dbReference type="PROSITE" id="PS50112"/>
    </source>
</evidence>
<evidence type="ECO:0000313" key="9">
    <source>
        <dbReference type="EMBL" id="HHM97204.1"/>
    </source>
</evidence>
<feature type="domain" description="PAS" evidence="6">
    <location>
        <begin position="673"/>
        <end position="754"/>
    </location>
</feature>
<dbReference type="SUPFAM" id="SSF55785">
    <property type="entry name" value="PYP-like sensor domain (PAS domain)"/>
    <property type="match status" value="7"/>
</dbReference>
<dbReference type="Pfam" id="PF08447">
    <property type="entry name" value="PAS_3"/>
    <property type="match status" value="7"/>
</dbReference>
<dbReference type="SMART" id="SM00267">
    <property type="entry name" value="GGDEF"/>
    <property type="match status" value="1"/>
</dbReference>
<protein>
    <recommendedName>
        <fullName evidence="2">histidine kinase</fullName>
        <ecNumber evidence="2">2.7.13.3</ecNumber>
    </recommendedName>
</protein>
<dbReference type="InterPro" id="IPR000160">
    <property type="entry name" value="GGDEF_dom"/>
</dbReference>
<comment type="catalytic activity">
    <reaction evidence="1">
        <text>ATP + protein L-histidine = ADP + protein N-phospho-L-histidine.</text>
        <dbReference type="EC" id="2.7.13.3"/>
    </reaction>
</comment>
<dbReference type="InterPro" id="IPR013655">
    <property type="entry name" value="PAS_fold_3"/>
</dbReference>
<feature type="domain" description="PAS" evidence="6">
    <location>
        <begin position="1"/>
        <end position="75"/>
    </location>
</feature>
<dbReference type="CDD" id="cd01949">
    <property type="entry name" value="GGDEF"/>
    <property type="match status" value="1"/>
</dbReference>
<feature type="domain" description="GGDEF" evidence="8">
    <location>
        <begin position="1144"/>
        <end position="1278"/>
    </location>
</feature>
<evidence type="ECO:0000256" key="2">
    <source>
        <dbReference type="ARBA" id="ARBA00012438"/>
    </source>
</evidence>
<feature type="domain" description="PAC" evidence="7">
    <location>
        <begin position="620"/>
        <end position="672"/>
    </location>
</feature>
<dbReference type="Gene3D" id="3.30.70.270">
    <property type="match status" value="1"/>
</dbReference>
<dbReference type="Gene3D" id="3.30.450.40">
    <property type="match status" value="1"/>
</dbReference>
<keyword evidence="3" id="KW-0597">Phosphoprotein</keyword>
<feature type="domain" description="PAS" evidence="6">
    <location>
        <begin position="130"/>
        <end position="213"/>
    </location>
</feature>
<feature type="domain" description="PAC" evidence="7">
    <location>
        <begin position="489"/>
        <end position="541"/>
    </location>
</feature>
<dbReference type="SUPFAM" id="SSF55781">
    <property type="entry name" value="GAF domain-like"/>
    <property type="match status" value="1"/>
</dbReference>
<sequence>MSQDLHSLWDHLPVVVYRVPLEGTGGARYVSPRIEQLLGYPPAEWLQEPGMWERRLHPEDRERVLAEVRRAVATRGEFMLEYRMIRRDERVVWVQDWGRVQWERDGGVFLHGVLLDVTDRKEAEYQRRELQSRLHALLQVIPAVIYAVDPEPILLPDGMPAYRWQYVNDAIEELTGYPAEAFRTDLALYVSLIHPEDRERVRRETLQTDETGEPFALDYRLIRRDGRVVWVREHALLLRDAAGCPVAWQGVIVDVTPQKQMEEALRTAESRYRALVEQLPGALLVSRAQLTWLPDGTPAFELIYASPQLEHLTGYPITEWKRPGFWIQHVHPEDARQLLEQIACCLFEQREVSVEYRFSRADGRVIWIRHLARLLEWENEERGFWQSLLIDVTEEKEAEEARRQSEELFRLLAEQHPGAVTIVEPEPVRLSDGTLGWRTLYCSPRVVDFTGYTPEEWSELGVWLRGVHPDDRTRVLQAIENWPKQGSNEPIEYRFLRKDGRVVWLREEGSLVTGPDGRPRYLFLIMLDVTKEREMLERLRLAEERYRVLVEQLPGAVLLRTLLQRDTQTNYLYVSPGIERLTGYRPEEWSAELFFARLHPDDREWVQRVIREADAHDTPLSIEYRLIRKDGALVWIWSQSHVVRAMEGAIGYRHVLLIDITARRQAEEALRLAEERYRTLVEQLPAAVVLVAPNRVVLPDGLPGYETLYVSPQIEDLTGYTPEEWRTLGVWARGIFPDDRTRVLEAISRAEAQDEPVQLEYRFVRKDGRVVWLWHEFRGIHGPDGTIQARQAVFIDLTARKRIEEELRAAEERYRTLVEQIPAAVMVTAAIPVILPDGGLHYPITFLSRRIEEITGFAPQEFAERPGLWFSRIHPDDQPVVAAEARRTDETGEPFQVTYRFQRKDGRWVWLENREVLLRDAQGAPLFWHGLLLDVTERKHAESFVSAQSAILRLIVDGAPLPEVLETLCRRLEAILPETRWTIVLIDEDGRFHDAAAPSMPAAYHEALQGLPVSDQAGCCGQAAIRKELAVCTDILRDPRFERFHGLARAIGVRSCAAAPIQSGEGRIIGVASMYRSEAGEFPPEDLALLKVAADSAALALERWRESDQLRYRALHDPLTGVPNRLLFLDRLEHALSRISRDGGGIAVLFIDLDEFKAINDTWGHGVGDQVVVVVAQRLREHVRAGDTVARFAGDEFTVLLEQVTSEESVHSVAERLLAAFKAPITVDELALTVRLSIGAAMAFGPRYPTSGQLLLAADQALYAAKRAGKGQVAFVTV</sequence>
<dbReference type="NCBIfam" id="TIGR00229">
    <property type="entry name" value="sensory_box"/>
    <property type="match status" value="7"/>
</dbReference>
<dbReference type="EC" id="2.7.13.3" evidence="2"/>
<dbReference type="InterPro" id="IPR000700">
    <property type="entry name" value="PAS-assoc_C"/>
</dbReference>
<feature type="domain" description="PAC" evidence="7">
    <location>
        <begin position="895"/>
        <end position="947"/>
    </location>
</feature>
<dbReference type="InterPro" id="IPR000014">
    <property type="entry name" value="PAS"/>
</dbReference>
<dbReference type="InterPro" id="IPR043128">
    <property type="entry name" value="Rev_trsase/Diguanyl_cyclase"/>
</dbReference>
<feature type="domain" description="PAC" evidence="7">
    <location>
        <begin position="215"/>
        <end position="267"/>
    </location>
</feature>
<dbReference type="AlphaFoldDB" id="A0A7C5RU43"/>
<evidence type="ECO:0000256" key="3">
    <source>
        <dbReference type="ARBA" id="ARBA00022553"/>
    </source>
</evidence>
<dbReference type="InterPro" id="IPR029787">
    <property type="entry name" value="Nucleotide_cyclase"/>
</dbReference>
<evidence type="ECO:0000259" key="8">
    <source>
        <dbReference type="PROSITE" id="PS50887"/>
    </source>
</evidence>
<dbReference type="PANTHER" id="PTHR43304:SF1">
    <property type="entry name" value="PAC DOMAIN-CONTAINING PROTEIN"/>
    <property type="match status" value="1"/>
</dbReference>
<feature type="domain" description="PAS" evidence="6">
    <location>
        <begin position="268"/>
        <end position="342"/>
    </location>
</feature>
<evidence type="ECO:0000259" key="7">
    <source>
        <dbReference type="PROSITE" id="PS50113"/>
    </source>
</evidence>
<feature type="domain" description="PAS" evidence="6">
    <location>
        <begin position="405"/>
        <end position="486"/>
    </location>
</feature>
<comment type="caution">
    <text evidence="9">The sequence shown here is derived from an EMBL/GenBank/DDBJ whole genome shotgun (WGS) entry which is preliminary data.</text>
</comment>
<proteinExistence type="predicted"/>
<name>A0A7C5RU43_THERO</name>
<gene>
    <name evidence="9" type="ORF">ENM21_08375</name>
</gene>
<dbReference type="InterPro" id="IPR035965">
    <property type="entry name" value="PAS-like_dom_sf"/>
</dbReference>
<feature type="domain" description="PAS" evidence="6">
    <location>
        <begin position="542"/>
        <end position="617"/>
    </location>
</feature>
<dbReference type="NCBIfam" id="TIGR00254">
    <property type="entry name" value="GGDEF"/>
    <property type="match status" value="1"/>
</dbReference>
<dbReference type="Gene3D" id="3.30.450.20">
    <property type="entry name" value="PAS domain"/>
    <property type="match status" value="7"/>
</dbReference>
<accession>A0A7C5RU43</accession>
<keyword evidence="5" id="KW-0418">Kinase</keyword>
<dbReference type="FunFam" id="3.30.70.270:FF:000001">
    <property type="entry name" value="Diguanylate cyclase domain protein"/>
    <property type="match status" value="1"/>
</dbReference>
<dbReference type="PROSITE" id="PS50113">
    <property type="entry name" value="PAC"/>
    <property type="match status" value="7"/>
</dbReference>
<organism evidence="9">
    <name type="scientific">Thermomicrobium roseum</name>
    <dbReference type="NCBI Taxonomy" id="500"/>
    <lineage>
        <taxon>Bacteria</taxon>
        <taxon>Pseudomonadati</taxon>
        <taxon>Thermomicrobiota</taxon>
        <taxon>Thermomicrobia</taxon>
        <taxon>Thermomicrobiales</taxon>
        <taxon>Thermomicrobiaceae</taxon>
        <taxon>Thermomicrobium</taxon>
    </lineage>
</organism>
<dbReference type="EMBL" id="DRWX01000383">
    <property type="protein sequence ID" value="HHM97204.1"/>
    <property type="molecule type" value="Genomic_DNA"/>
</dbReference>
<dbReference type="Pfam" id="PF00990">
    <property type="entry name" value="GGDEF"/>
    <property type="match status" value="1"/>
</dbReference>
<evidence type="ECO:0000256" key="4">
    <source>
        <dbReference type="ARBA" id="ARBA00022679"/>
    </source>
</evidence>
<dbReference type="InterPro" id="IPR029016">
    <property type="entry name" value="GAF-like_dom_sf"/>
</dbReference>
<dbReference type="InterPro" id="IPR052162">
    <property type="entry name" value="Sensor_kinase/Photoreceptor"/>
</dbReference>
<dbReference type="CDD" id="cd00130">
    <property type="entry name" value="PAS"/>
    <property type="match status" value="7"/>
</dbReference>
<feature type="domain" description="PAS" evidence="6">
    <location>
        <begin position="810"/>
        <end position="892"/>
    </location>
</feature>
<dbReference type="InterPro" id="IPR003018">
    <property type="entry name" value="GAF"/>
</dbReference>